<feature type="domain" description="WW" evidence="12">
    <location>
        <begin position="382"/>
        <end position="409"/>
    </location>
</feature>
<dbReference type="PANTHER" id="PTHR45626">
    <property type="entry name" value="TRANSCRIPTION TERMINATION FACTOR 2-RELATED"/>
    <property type="match status" value="1"/>
</dbReference>
<dbReference type="InterPro" id="IPR050628">
    <property type="entry name" value="SNF2_RAD54_helicase_TF"/>
</dbReference>
<dbReference type="SUPFAM" id="SSF57850">
    <property type="entry name" value="RING/U-box"/>
    <property type="match status" value="1"/>
</dbReference>
<dbReference type="SMART" id="SM00910">
    <property type="entry name" value="HIRAN"/>
    <property type="match status" value="1"/>
</dbReference>
<dbReference type="Pfam" id="PF13923">
    <property type="entry name" value="zf-C3HC4_2"/>
    <property type="match status" value="1"/>
</dbReference>
<dbReference type="Pfam" id="PF08797">
    <property type="entry name" value="HIRAN"/>
    <property type="match status" value="1"/>
</dbReference>
<feature type="domain" description="RING-type" evidence="13">
    <location>
        <begin position="728"/>
        <end position="766"/>
    </location>
</feature>
<evidence type="ECO:0000259" key="13">
    <source>
        <dbReference type="PROSITE" id="PS50089"/>
    </source>
</evidence>
<dbReference type="Gene3D" id="3.40.50.300">
    <property type="entry name" value="P-loop containing nucleotide triphosphate hydrolases"/>
    <property type="match status" value="1"/>
</dbReference>
<evidence type="ECO:0000256" key="11">
    <source>
        <dbReference type="SAM" id="MobiDB-lite"/>
    </source>
</evidence>
<dbReference type="PROSITE" id="PS01159">
    <property type="entry name" value="WW_DOMAIN_1"/>
    <property type="match status" value="1"/>
</dbReference>
<name>A0A024TST5_9STRA</name>
<dbReference type="GO" id="GO:0005634">
    <property type="term" value="C:nucleus"/>
    <property type="evidence" value="ECO:0007669"/>
    <property type="project" value="UniProtKB-SubCell"/>
</dbReference>
<evidence type="ECO:0000256" key="9">
    <source>
        <dbReference type="ARBA" id="ARBA00023242"/>
    </source>
</evidence>
<dbReference type="CDD" id="cd18793">
    <property type="entry name" value="SF2_C_SNF"/>
    <property type="match status" value="1"/>
</dbReference>
<evidence type="ECO:0000256" key="10">
    <source>
        <dbReference type="PROSITE-ProRule" id="PRU00175"/>
    </source>
</evidence>
<keyword evidence="7" id="KW-0862">Zinc</keyword>
<dbReference type="EMBL" id="KI913975">
    <property type="protein sequence ID" value="ETV96691.1"/>
    <property type="molecule type" value="Genomic_DNA"/>
</dbReference>
<dbReference type="InterPro" id="IPR001650">
    <property type="entry name" value="Helicase_C-like"/>
</dbReference>
<evidence type="ECO:0000256" key="6">
    <source>
        <dbReference type="ARBA" id="ARBA00022806"/>
    </source>
</evidence>
<organism evidence="16">
    <name type="scientific">Aphanomyces invadans</name>
    <dbReference type="NCBI Taxonomy" id="157072"/>
    <lineage>
        <taxon>Eukaryota</taxon>
        <taxon>Sar</taxon>
        <taxon>Stramenopiles</taxon>
        <taxon>Oomycota</taxon>
        <taxon>Saprolegniomycetes</taxon>
        <taxon>Saprolegniales</taxon>
        <taxon>Verrucalvaceae</taxon>
        <taxon>Aphanomyces</taxon>
    </lineage>
</organism>
<evidence type="ECO:0000256" key="8">
    <source>
        <dbReference type="ARBA" id="ARBA00022840"/>
    </source>
</evidence>
<dbReference type="GO" id="GO:0008094">
    <property type="term" value="F:ATP-dependent activity, acting on DNA"/>
    <property type="evidence" value="ECO:0007669"/>
    <property type="project" value="TreeGrafter"/>
</dbReference>
<gene>
    <name evidence="16" type="ORF">H310_10009</name>
</gene>
<evidence type="ECO:0000256" key="2">
    <source>
        <dbReference type="ARBA" id="ARBA00022723"/>
    </source>
</evidence>
<feature type="domain" description="Helicase C-terminal" evidence="15">
    <location>
        <begin position="797"/>
        <end position="954"/>
    </location>
</feature>
<dbReference type="GO" id="GO:0016818">
    <property type="term" value="F:hydrolase activity, acting on acid anhydrides, in phosphorus-containing anhydrides"/>
    <property type="evidence" value="ECO:0007669"/>
    <property type="project" value="InterPro"/>
</dbReference>
<keyword evidence="9" id="KW-0539">Nucleus</keyword>
<dbReference type="Gene3D" id="3.30.40.10">
    <property type="entry name" value="Zinc/RING finger domain, C3HC4 (zinc finger)"/>
    <property type="match status" value="1"/>
</dbReference>
<keyword evidence="3" id="KW-0547">Nucleotide-binding</keyword>
<feature type="compositionally biased region" description="Basic residues" evidence="11">
    <location>
        <begin position="118"/>
        <end position="129"/>
    </location>
</feature>
<dbReference type="InterPro" id="IPR027417">
    <property type="entry name" value="P-loop_NTPase"/>
</dbReference>
<dbReference type="InterPro" id="IPR001202">
    <property type="entry name" value="WW_dom"/>
</dbReference>
<dbReference type="InterPro" id="IPR038718">
    <property type="entry name" value="SNF2-like_sf"/>
</dbReference>
<evidence type="ECO:0000256" key="7">
    <source>
        <dbReference type="ARBA" id="ARBA00022833"/>
    </source>
</evidence>
<dbReference type="PROSITE" id="PS50089">
    <property type="entry name" value="ZF_RING_2"/>
    <property type="match status" value="1"/>
</dbReference>
<sequence>MSRIPNQTMDVAETPLKRGRDRPRKDPSGDASSTPGTLKTCIPRQLGSPTTAPASKRKAKASTEVIDLAEDDDASLLKKRNEKKRLADVVNVTSPPLRTASLSTAMVDLTQDDDAPNTKKRTKKVAAKKKQPDGAEVTNPPLPAHLSDLLASGGLRSLATINLGGASAAPTNDAEEVIEVETPQAPEQVLLGSFKHKIVGIQHYTGRVGKKEAVSLVRQPANQYDRNAIAVFNLSGVMVGHLPRDLAAVSAPFLDNGIMTIEGVCPSPPGTYTMPILLSVYGQEANRDRVMHALKHFGLVPPKAGASSGNVTGLKGKSRFSLDDKDSLFAGEVDVVQLPLLPLSKLPSSLRSTLLPHQLQALQWIHQRENPSFEVTSSIQLWRCVKEGYGKPYFVNEATHTEQYITPELCRGGILADDMGLGKTLTMLAWIVASRHHSKAKQATLIVCPLSVVQNWQHQAKDHFDPGALKLFLHHDKTRLGSTADAHAYDVVLTTYGTMALEAENEGPLRRTKWERVVLDEGHLIKSKNTKMFKAASQLDATSRWVLSGTPITNKIDDLAALVSFLRYKPFDDVYWWNRSIGRPLKREEPDGIRIVKALMKDVALRRTKGMRQANGLPMVALPPCTVYSYPITLNSDERAKYDELETAAKRRIQQLLETNSFEKQYATVLEMMMRLRQTCDHLSLCPSHYLRKLLAGPDTQSEVNYSSESVQSLVEILQEAINSGEECAICMDPLKDAVITMCRHFFCRPCISCALQVKPSCPMCRQDVQASQLVADVSPPSPVDQTTLDDVVPSSKMEALIKLLRMTPKHVKSVVFSQWTSMLAITKKVLEANGISCITYDGSMSRATRDENLTAFKEHDDATVLLMSLKCGSMGLNITEACQVFLLDPWWNTAIENQAIDRVFRLGQTSPVHVFKFIVQHTIEERVVAIQLEKTSWIQQAFQGIKGASDSAVQEKRLDVASLFQLDMFKS</sequence>
<keyword evidence="8" id="KW-0067">ATP-binding</keyword>
<dbReference type="PANTHER" id="PTHR45626:SF17">
    <property type="entry name" value="HELICASE-LIKE TRANSCRIPTION FACTOR"/>
    <property type="match status" value="1"/>
</dbReference>
<evidence type="ECO:0000256" key="1">
    <source>
        <dbReference type="ARBA" id="ARBA00004123"/>
    </source>
</evidence>
<evidence type="ECO:0000259" key="12">
    <source>
        <dbReference type="PROSITE" id="PS50020"/>
    </source>
</evidence>
<dbReference type="SMART" id="SM00487">
    <property type="entry name" value="DEXDc"/>
    <property type="match status" value="1"/>
</dbReference>
<feature type="compositionally biased region" description="Basic and acidic residues" evidence="11">
    <location>
        <begin position="15"/>
        <end position="28"/>
    </location>
</feature>
<dbReference type="GO" id="GO:0006281">
    <property type="term" value="P:DNA repair"/>
    <property type="evidence" value="ECO:0007669"/>
    <property type="project" value="TreeGrafter"/>
</dbReference>
<keyword evidence="2" id="KW-0479">Metal-binding</keyword>
<evidence type="ECO:0000256" key="4">
    <source>
        <dbReference type="ARBA" id="ARBA00022771"/>
    </source>
</evidence>
<reference evidence="16" key="1">
    <citation type="submission" date="2013-12" db="EMBL/GenBank/DDBJ databases">
        <title>The Genome Sequence of Aphanomyces invadans NJM9701.</title>
        <authorList>
            <consortium name="The Broad Institute Genomics Platform"/>
            <person name="Russ C."/>
            <person name="Tyler B."/>
            <person name="van West P."/>
            <person name="Dieguez-Uribeondo J."/>
            <person name="Young S.K."/>
            <person name="Zeng Q."/>
            <person name="Gargeya S."/>
            <person name="Fitzgerald M."/>
            <person name="Abouelleil A."/>
            <person name="Alvarado L."/>
            <person name="Chapman S.B."/>
            <person name="Gainer-Dewar J."/>
            <person name="Goldberg J."/>
            <person name="Griggs A."/>
            <person name="Gujja S."/>
            <person name="Hansen M."/>
            <person name="Howarth C."/>
            <person name="Imamovic A."/>
            <person name="Ireland A."/>
            <person name="Larimer J."/>
            <person name="McCowan C."/>
            <person name="Murphy C."/>
            <person name="Pearson M."/>
            <person name="Poon T.W."/>
            <person name="Priest M."/>
            <person name="Roberts A."/>
            <person name="Saif S."/>
            <person name="Shea T."/>
            <person name="Sykes S."/>
            <person name="Wortman J."/>
            <person name="Nusbaum C."/>
            <person name="Birren B."/>
        </authorList>
    </citation>
    <scope>NUCLEOTIDE SEQUENCE [LARGE SCALE GENOMIC DNA]</scope>
    <source>
        <strain evidence="16">NJM9701</strain>
    </source>
</reference>
<evidence type="ECO:0000256" key="3">
    <source>
        <dbReference type="ARBA" id="ARBA00022741"/>
    </source>
</evidence>
<dbReference type="InterPro" id="IPR017907">
    <property type="entry name" value="Znf_RING_CS"/>
</dbReference>
<evidence type="ECO:0000259" key="14">
    <source>
        <dbReference type="PROSITE" id="PS51192"/>
    </source>
</evidence>
<dbReference type="RefSeq" id="XP_008874468.1">
    <property type="nucleotide sequence ID" value="XM_008876246.1"/>
</dbReference>
<dbReference type="STRING" id="157072.A0A024TST5"/>
<evidence type="ECO:0000259" key="15">
    <source>
        <dbReference type="PROSITE" id="PS51194"/>
    </source>
</evidence>
<feature type="region of interest" description="Disordered" evidence="11">
    <location>
        <begin position="103"/>
        <end position="142"/>
    </location>
</feature>
<dbReference type="VEuPathDB" id="FungiDB:H310_10009"/>
<dbReference type="AlphaFoldDB" id="A0A024TST5"/>
<keyword evidence="5" id="KW-0378">Hydrolase</keyword>
<dbReference type="InterPro" id="IPR049730">
    <property type="entry name" value="SNF2/RAD54-like_C"/>
</dbReference>
<dbReference type="Gene3D" id="3.30.70.2330">
    <property type="match status" value="1"/>
</dbReference>
<keyword evidence="6" id="KW-0347">Helicase</keyword>
<proteinExistence type="predicted"/>
<feature type="region of interest" description="Disordered" evidence="11">
    <location>
        <begin position="1"/>
        <end position="63"/>
    </location>
</feature>
<dbReference type="Pfam" id="PF00271">
    <property type="entry name" value="Helicase_C"/>
    <property type="match status" value="1"/>
</dbReference>
<feature type="domain" description="Helicase ATP-binding" evidence="14">
    <location>
        <begin position="404"/>
        <end position="569"/>
    </location>
</feature>
<dbReference type="SMART" id="SM00490">
    <property type="entry name" value="HELICc"/>
    <property type="match status" value="1"/>
</dbReference>
<dbReference type="PROSITE" id="PS00518">
    <property type="entry name" value="ZF_RING_1"/>
    <property type="match status" value="1"/>
</dbReference>
<protein>
    <submittedName>
        <fullName evidence="16">Uncharacterized protein</fullName>
    </submittedName>
</protein>
<dbReference type="eggNOG" id="KOG1001">
    <property type="taxonomic scope" value="Eukaryota"/>
</dbReference>
<dbReference type="InterPro" id="IPR000330">
    <property type="entry name" value="SNF2_N"/>
</dbReference>
<dbReference type="InterPro" id="IPR014905">
    <property type="entry name" value="HIRAN"/>
</dbReference>
<dbReference type="PROSITE" id="PS51192">
    <property type="entry name" value="HELICASE_ATP_BIND_1"/>
    <property type="match status" value="1"/>
</dbReference>
<dbReference type="SMART" id="SM00184">
    <property type="entry name" value="RING"/>
    <property type="match status" value="1"/>
</dbReference>
<dbReference type="Gene3D" id="3.40.50.10810">
    <property type="entry name" value="Tandem AAA-ATPase domain"/>
    <property type="match status" value="1"/>
</dbReference>
<dbReference type="PROSITE" id="PS50020">
    <property type="entry name" value="WW_DOMAIN_2"/>
    <property type="match status" value="1"/>
</dbReference>
<dbReference type="PROSITE" id="PS51194">
    <property type="entry name" value="HELICASE_CTER"/>
    <property type="match status" value="1"/>
</dbReference>
<evidence type="ECO:0000256" key="5">
    <source>
        <dbReference type="ARBA" id="ARBA00022801"/>
    </source>
</evidence>
<dbReference type="SUPFAM" id="SSF52540">
    <property type="entry name" value="P-loop containing nucleoside triphosphate hydrolases"/>
    <property type="match status" value="2"/>
</dbReference>
<dbReference type="GO" id="GO:0004386">
    <property type="term" value="F:helicase activity"/>
    <property type="evidence" value="ECO:0007669"/>
    <property type="project" value="UniProtKB-KW"/>
</dbReference>
<dbReference type="Pfam" id="PF00176">
    <property type="entry name" value="SNF2-rel_dom"/>
    <property type="match status" value="1"/>
</dbReference>
<evidence type="ECO:0000313" key="16">
    <source>
        <dbReference type="EMBL" id="ETV96691.1"/>
    </source>
</evidence>
<comment type="subcellular location">
    <subcellularLocation>
        <location evidence="1">Nucleus</location>
    </subcellularLocation>
</comment>
<dbReference type="GeneID" id="20087059"/>
<accession>A0A024TST5</accession>
<dbReference type="InterPro" id="IPR001841">
    <property type="entry name" value="Znf_RING"/>
</dbReference>
<dbReference type="GO" id="GO:0003676">
    <property type="term" value="F:nucleic acid binding"/>
    <property type="evidence" value="ECO:0007669"/>
    <property type="project" value="InterPro"/>
</dbReference>
<dbReference type="InterPro" id="IPR013083">
    <property type="entry name" value="Znf_RING/FYVE/PHD"/>
</dbReference>
<dbReference type="GO" id="GO:0008270">
    <property type="term" value="F:zinc ion binding"/>
    <property type="evidence" value="ECO:0007669"/>
    <property type="project" value="UniProtKB-KW"/>
</dbReference>
<dbReference type="OrthoDB" id="448448at2759"/>
<dbReference type="InterPro" id="IPR014001">
    <property type="entry name" value="Helicase_ATP-bd"/>
</dbReference>
<dbReference type="GO" id="GO:0005524">
    <property type="term" value="F:ATP binding"/>
    <property type="evidence" value="ECO:0007669"/>
    <property type="project" value="UniProtKB-KW"/>
</dbReference>
<keyword evidence="4 10" id="KW-0863">Zinc-finger</keyword>